<evidence type="ECO:0000256" key="1">
    <source>
        <dbReference type="ARBA" id="ARBA00004370"/>
    </source>
</evidence>
<dbReference type="AlphaFoldDB" id="A0A8J5H405"/>
<evidence type="ECO:0000256" key="3">
    <source>
        <dbReference type="ARBA" id="ARBA00022989"/>
    </source>
</evidence>
<dbReference type="PANTHER" id="PTHR12911:SF8">
    <property type="entry name" value="KLAROID PROTEIN-RELATED"/>
    <property type="match status" value="1"/>
</dbReference>
<organism evidence="6 7">
    <name type="scientific">Zingiber officinale</name>
    <name type="common">Ginger</name>
    <name type="synonym">Amomum zingiber</name>
    <dbReference type="NCBI Taxonomy" id="94328"/>
    <lineage>
        <taxon>Eukaryota</taxon>
        <taxon>Viridiplantae</taxon>
        <taxon>Streptophyta</taxon>
        <taxon>Embryophyta</taxon>
        <taxon>Tracheophyta</taxon>
        <taxon>Spermatophyta</taxon>
        <taxon>Magnoliopsida</taxon>
        <taxon>Liliopsida</taxon>
        <taxon>Zingiberales</taxon>
        <taxon>Zingiberaceae</taxon>
        <taxon>Zingiber</taxon>
    </lineage>
</organism>
<protein>
    <recommendedName>
        <fullName evidence="5">SUN domain-containing protein</fullName>
    </recommendedName>
</protein>
<feature type="domain" description="SUN" evidence="5">
    <location>
        <begin position="455"/>
        <end position="623"/>
    </location>
</feature>
<dbReference type="InterPro" id="IPR012919">
    <property type="entry name" value="SUN_dom"/>
</dbReference>
<name>A0A8J5H405_ZINOF</name>
<comment type="subcellular location">
    <subcellularLocation>
        <location evidence="1">Membrane</location>
    </subcellularLocation>
</comment>
<accession>A0A8J5H405</accession>
<comment type="caution">
    <text evidence="6">The sequence shown here is derived from an EMBL/GenBank/DDBJ whole genome shotgun (WGS) entry which is preliminary data.</text>
</comment>
<evidence type="ECO:0000256" key="2">
    <source>
        <dbReference type="ARBA" id="ARBA00022692"/>
    </source>
</evidence>
<evidence type="ECO:0000313" key="6">
    <source>
        <dbReference type="EMBL" id="KAG6519774.1"/>
    </source>
</evidence>
<keyword evidence="7" id="KW-1185">Reference proteome</keyword>
<gene>
    <name evidence="6" type="ORF">ZIOFF_023282</name>
</gene>
<dbReference type="Proteomes" id="UP000734854">
    <property type="component" value="Unassembled WGS sequence"/>
</dbReference>
<dbReference type="GO" id="GO:0043495">
    <property type="term" value="F:protein-membrane adaptor activity"/>
    <property type="evidence" value="ECO:0007669"/>
    <property type="project" value="TreeGrafter"/>
</dbReference>
<evidence type="ECO:0000313" key="7">
    <source>
        <dbReference type="Proteomes" id="UP000734854"/>
    </source>
</evidence>
<dbReference type="EMBL" id="JACMSC010000006">
    <property type="protein sequence ID" value="KAG6519774.1"/>
    <property type="molecule type" value="Genomic_DNA"/>
</dbReference>
<dbReference type="PANTHER" id="PTHR12911">
    <property type="entry name" value="SAD1/UNC-84-LIKE PROTEIN-RELATED"/>
    <property type="match status" value="1"/>
</dbReference>
<proteinExistence type="predicted"/>
<keyword evidence="2" id="KW-0812">Transmembrane</keyword>
<dbReference type="Pfam" id="PF07738">
    <property type="entry name" value="Sad1_UNC"/>
    <property type="match status" value="1"/>
</dbReference>
<dbReference type="GO" id="GO:0016020">
    <property type="term" value="C:membrane"/>
    <property type="evidence" value="ECO:0007669"/>
    <property type="project" value="UniProtKB-SubCell"/>
</dbReference>
<dbReference type="InterPro" id="IPR045119">
    <property type="entry name" value="SUN1-5"/>
</dbReference>
<sequence>MSFPPQNLQNVQGFGNSMNHLNYAPRGPYQSLPAEYWQNMSHPYFTLSVVHGYGTPHTTGMSFTFSMSNEPTTPTFVPETQLFNRESPIEVVNLEKMVSNAEGTRKRSSWTKVEDEVLARSFVTISDDPIISNDQKADVFWGRVASYYNENLPLGFRVADGSVMELLLLGTTLFDPLCQNEAMSAATAGAAAASSISNSSASLSLDTNGKPNTRRRTMVVVEKRSTNDGLTEGVNGVLNGKDLSHTIKGESVVERMKDYSKLKKGLITSSNVSPRHRRDAPKPVKPKWQTVLSVLTKNCLLLASLLWLGQTIWKWTYNTRDNVNSPFVALEYESRISEVETSLKKTAKMLQVQLDAIDKKIGSEIGMVTKEFIKQIESQGTLFDDGFKKLESITDSLEKSLGELKELGLISREEFEKHVDELQNSKSVDDRSRNLDLDQIRVFAVNVVQEEIEKHAADGLGRVDYALASGGAKIVRHSTPYGFKKGTNSHKMLTPSFGEPGQCFSLQGSSGFVEIRLRTGIIPEAITLEHVAKSVAYDRSTAPRDCRVSAWFDSPEHGLSSNPNQVVTLTEFSYDLEKSNAQTFDVKASNSGIINMVRFDFTSNHGNLAHTCIYRFRVHGYEPGSPSAMGL</sequence>
<keyword evidence="3" id="KW-1133">Transmembrane helix</keyword>
<keyword evidence="4" id="KW-0472">Membrane</keyword>
<evidence type="ECO:0000256" key="4">
    <source>
        <dbReference type="ARBA" id="ARBA00023136"/>
    </source>
</evidence>
<dbReference type="GO" id="GO:0005635">
    <property type="term" value="C:nuclear envelope"/>
    <property type="evidence" value="ECO:0007669"/>
    <property type="project" value="TreeGrafter"/>
</dbReference>
<dbReference type="PROSITE" id="PS51469">
    <property type="entry name" value="SUN"/>
    <property type="match status" value="1"/>
</dbReference>
<reference evidence="6 7" key="1">
    <citation type="submission" date="2020-08" db="EMBL/GenBank/DDBJ databases">
        <title>Plant Genome Project.</title>
        <authorList>
            <person name="Zhang R.-G."/>
        </authorList>
    </citation>
    <scope>NUCLEOTIDE SEQUENCE [LARGE SCALE GENOMIC DNA]</scope>
    <source>
        <tissue evidence="6">Rhizome</tissue>
    </source>
</reference>
<evidence type="ECO:0000259" key="5">
    <source>
        <dbReference type="PROSITE" id="PS51469"/>
    </source>
</evidence>
<dbReference type="Gene3D" id="2.60.120.260">
    <property type="entry name" value="Galactose-binding domain-like"/>
    <property type="match status" value="1"/>
</dbReference>